<dbReference type="InterPro" id="IPR012349">
    <property type="entry name" value="Split_barrel_FMN-bd"/>
</dbReference>
<dbReference type="NCBIfam" id="TIGR00026">
    <property type="entry name" value="hi_GC_TIGR00026"/>
    <property type="match status" value="1"/>
</dbReference>
<evidence type="ECO:0000313" key="1">
    <source>
        <dbReference type="EMBL" id="SBS75510.1"/>
    </source>
</evidence>
<protein>
    <submittedName>
        <fullName evidence="1">Deazaflavin-dependent nitroreductase family protein</fullName>
    </submittedName>
</protein>
<dbReference type="GO" id="GO:0016491">
    <property type="term" value="F:oxidoreductase activity"/>
    <property type="evidence" value="ECO:0007669"/>
    <property type="project" value="InterPro"/>
</dbReference>
<dbReference type="Gene3D" id="2.30.110.10">
    <property type="entry name" value="Electron Transport, Fmn-binding Protein, Chain A"/>
    <property type="match status" value="1"/>
</dbReference>
<organism evidence="1">
    <name type="scientific">uncultured Mycobacterium sp</name>
    <dbReference type="NCBI Taxonomy" id="171292"/>
    <lineage>
        <taxon>Bacteria</taxon>
        <taxon>Bacillati</taxon>
        <taxon>Actinomycetota</taxon>
        <taxon>Actinomycetes</taxon>
        <taxon>Mycobacteriales</taxon>
        <taxon>Mycobacteriaceae</taxon>
        <taxon>Mycobacterium</taxon>
        <taxon>environmental samples</taxon>
    </lineage>
</organism>
<dbReference type="AlphaFoldDB" id="A0A1Y5PDI3"/>
<proteinExistence type="predicted"/>
<accession>A0A1Y5PDI3</accession>
<dbReference type="Pfam" id="PF04075">
    <property type="entry name" value="F420H2_quin_red"/>
    <property type="match status" value="1"/>
</dbReference>
<reference evidence="1" key="1">
    <citation type="submission" date="2016-03" db="EMBL/GenBank/DDBJ databases">
        <authorList>
            <person name="Ploux O."/>
        </authorList>
    </citation>
    <scope>NUCLEOTIDE SEQUENCE</scope>
    <source>
        <strain evidence="1">UC10</strain>
    </source>
</reference>
<sequence length="154" mass="16614">MTDPRPPRWLKPMNRLMMAVQKLGLPTGPAYVLTVPGRKSGKPRPTPMTPFEYDGGLYTVAGYPGADWASNARAAGAGTLSRGRRSRPVTIVELGAEEAKPVLRAFPGSVPVGVAFAKRSGLVRHGTPDEFEALAGRLAVFRFDPLPHEPAQQR</sequence>
<dbReference type="EMBL" id="FLQS01000016">
    <property type="protein sequence ID" value="SBS75510.1"/>
    <property type="molecule type" value="Genomic_DNA"/>
</dbReference>
<name>A0A1Y5PDI3_9MYCO</name>
<gene>
    <name evidence="1" type="ORF">MHPYR_230080</name>
</gene>
<dbReference type="InterPro" id="IPR004378">
    <property type="entry name" value="F420H2_quin_Rdtase"/>
</dbReference>